<dbReference type="EMBL" id="JAUEPO010000002">
    <property type="protein sequence ID" value="KAK3332247.1"/>
    <property type="molecule type" value="Genomic_DNA"/>
</dbReference>
<evidence type="ECO:0000256" key="1">
    <source>
        <dbReference type="SAM" id="MobiDB-lite"/>
    </source>
</evidence>
<feature type="compositionally biased region" description="Basic residues" evidence="1">
    <location>
        <begin position="21"/>
        <end position="37"/>
    </location>
</feature>
<comment type="caution">
    <text evidence="2">The sequence shown here is derived from an EMBL/GenBank/DDBJ whole genome shotgun (WGS) entry which is preliminary data.</text>
</comment>
<gene>
    <name evidence="2" type="ORF">B0T19DRAFT_398026</name>
</gene>
<feature type="region of interest" description="Disordered" evidence="1">
    <location>
        <begin position="173"/>
        <end position="212"/>
    </location>
</feature>
<organism evidence="2 3">
    <name type="scientific">Cercophora scortea</name>
    <dbReference type="NCBI Taxonomy" id="314031"/>
    <lineage>
        <taxon>Eukaryota</taxon>
        <taxon>Fungi</taxon>
        <taxon>Dikarya</taxon>
        <taxon>Ascomycota</taxon>
        <taxon>Pezizomycotina</taxon>
        <taxon>Sordariomycetes</taxon>
        <taxon>Sordariomycetidae</taxon>
        <taxon>Sordariales</taxon>
        <taxon>Lasiosphaeriaceae</taxon>
        <taxon>Cercophora</taxon>
    </lineage>
</organism>
<protein>
    <submittedName>
        <fullName evidence="2">Uncharacterized protein</fullName>
    </submittedName>
</protein>
<feature type="region of interest" description="Disordered" evidence="1">
    <location>
        <begin position="14"/>
        <end position="47"/>
    </location>
</feature>
<reference evidence="2" key="1">
    <citation type="journal article" date="2023" name="Mol. Phylogenet. Evol.">
        <title>Genome-scale phylogeny and comparative genomics of the fungal order Sordariales.</title>
        <authorList>
            <person name="Hensen N."/>
            <person name="Bonometti L."/>
            <person name="Westerberg I."/>
            <person name="Brannstrom I.O."/>
            <person name="Guillou S."/>
            <person name="Cros-Aarteil S."/>
            <person name="Calhoun S."/>
            <person name="Haridas S."/>
            <person name="Kuo A."/>
            <person name="Mondo S."/>
            <person name="Pangilinan J."/>
            <person name="Riley R."/>
            <person name="LaButti K."/>
            <person name="Andreopoulos B."/>
            <person name="Lipzen A."/>
            <person name="Chen C."/>
            <person name="Yan M."/>
            <person name="Daum C."/>
            <person name="Ng V."/>
            <person name="Clum A."/>
            <person name="Steindorff A."/>
            <person name="Ohm R.A."/>
            <person name="Martin F."/>
            <person name="Silar P."/>
            <person name="Natvig D.O."/>
            <person name="Lalanne C."/>
            <person name="Gautier V."/>
            <person name="Ament-Velasquez S.L."/>
            <person name="Kruys A."/>
            <person name="Hutchinson M.I."/>
            <person name="Powell A.J."/>
            <person name="Barry K."/>
            <person name="Miller A.N."/>
            <person name="Grigoriev I.V."/>
            <person name="Debuchy R."/>
            <person name="Gladieux P."/>
            <person name="Hiltunen Thoren M."/>
            <person name="Johannesson H."/>
        </authorList>
    </citation>
    <scope>NUCLEOTIDE SEQUENCE</scope>
    <source>
        <strain evidence="2">SMH4131-1</strain>
    </source>
</reference>
<name>A0AAE0IWH5_9PEZI</name>
<dbReference type="AlphaFoldDB" id="A0AAE0IWH5"/>
<evidence type="ECO:0000313" key="2">
    <source>
        <dbReference type="EMBL" id="KAK3332247.1"/>
    </source>
</evidence>
<evidence type="ECO:0000313" key="3">
    <source>
        <dbReference type="Proteomes" id="UP001286456"/>
    </source>
</evidence>
<keyword evidence="3" id="KW-1185">Reference proteome</keyword>
<proteinExistence type="predicted"/>
<reference evidence="2" key="2">
    <citation type="submission" date="2023-06" db="EMBL/GenBank/DDBJ databases">
        <authorList>
            <consortium name="Lawrence Berkeley National Laboratory"/>
            <person name="Haridas S."/>
            <person name="Hensen N."/>
            <person name="Bonometti L."/>
            <person name="Westerberg I."/>
            <person name="Brannstrom I.O."/>
            <person name="Guillou S."/>
            <person name="Cros-Aarteil S."/>
            <person name="Calhoun S."/>
            <person name="Kuo A."/>
            <person name="Mondo S."/>
            <person name="Pangilinan J."/>
            <person name="Riley R."/>
            <person name="Labutti K."/>
            <person name="Andreopoulos B."/>
            <person name="Lipzen A."/>
            <person name="Chen C."/>
            <person name="Yanf M."/>
            <person name="Daum C."/>
            <person name="Ng V."/>
            <person name="Clum A."/>
            <person name="Steindorff A."/>
            <person name="Ohm R."/>
            <person name="Martin F."/>
            <person name="Silar P."/>
            <person name="Natvig D."/>
            <person name="Lalanne C."/>
            <person name="Gautier V."/>
            <person name="Ament-Velasquez S.L."/>
            <person name="Kruys A."/>
            <person name="Hutchinson M.I."/>
            <person name="Powell A.J."/>
            <person name="Barry K."/>
            <person name="Miller A.N."/>
            <person name="Grigoriev I.V."/>
            <person name="Debuchy R."/>
            <person name="Gladieux P."/>
            <person name="Thoren M.H."/>
            <person name="Johannesson H."/>
        </authorList>
    </citation>
    <scope>NUCLEOTIDE SEQUENCE</scope>
    <source>
        <strain evidence="2">SMH4131-1</strain>
    </source>
</reference>
<dbReference type="Proteomes" id="UP001286456">
    <property type="component" value="Unassembled WGS sequence"/>
</dbReference>
<feature type="compositionally biased region" description="Polar residues" evidence="1">
    <location>
        <begin position="187"/>
        <end position="200"/>
    </location>
</feature>
<accession>A0AAE0IWH5</accession>
<sequence>MSWRRRAGKCLRQGLVLDTPRRHHKRSPVLVKKRGSKRGGGGDEQEGSTVQFLGLLPFVPSQAARDAGRTQNGGQSCSLGADGRIDGRIHRACYSQLLDAATPVRQSPSSVKEKYHVLQCSSVIECKYGLLVREVNFLSMASNSDPWPESHGRDTQALKGSLEVALGSMEEIHRPEQEQRPLFPSFRPQQRSTQVETTQAPAGPNAVDVAVD</sequence>